<dbReference type="EMBL" id="JACJQL010000079">
    <property type="protein sequence ID" value="MBD2255142.1"/>
    <property type="molecule type" value="Genomic_DNA"/>
</dbReference>
<sequence length="50" mass="5655">MSNRGTGATREGEGYTAGKWICMNKKLPQQYDGRLKLICRLSSDQAYMLL</sequence>
<dbReference type="Proteomes" id="UP000621307">
    <property type="component" value="Unassembled WGS sequence"/>
</dbReference>
<keyword evidence="2" id="KW-1185">Reference proteome</keyword>
<reference evidence="1 2" key="1">
    <citation type="journal article" date="2020" name="ISME J.">
        <title>Comparative genomics reveals insights into cyanobacterial evolution and habitat adaptation.</title>
        <authorList>
            <person name="Chen M.Y."/>
            <person name="Teng W.K."/>
            <person name="Zhao L."/>
            <person name="Hu C.X."/>
            <person name="Zhou Y.K."/>
            <person name="Han B.P."/>
            <person name="Song L.R."/>
            <person name="Shu W.S."/>
        </authorList>
    </citation>
    <scope>NUCLEOTIDE SEQUENCE [LARGE SCALE GENOMIC DNA]</scope>
    <source>
        <strain evidence="1 2">FACHB-3921</strain>
    </source>
</reference>
<organism evidence="1 2">
    <name type="scientific">Nostoc parmelioides FACHB-3921</name>
    <dbReference type="NCBI Taxonomy" id="2692909"/>
    <lineage>
        <taxon>Bacteria</taxon>
        <taxon>Bacillati</taxon>
        <taxon>Cyanobacteriota</taxon>
        <taxon>Cyanophyceae</taxon>
        <taxon>Nostocales</taxon>
        <taxon>Nostocaceae</taxon>
        <taxon>Nostoc</taxon>
    </lineage>
</organism>
<name>A0ABR8BPF1_9NOSO</name>
<evidence type="ECO:0000313" key="1">
    <source>
        <dbReference type="EMBL" id="MBD2255142.1"/>
    </source>
</evidence>
<comment type="caution">
    <text evidence="1">The sequence shown here is derived from an EMBL/GenBank/DDBJ whole genome shotgun (WGS) entry which is preliminary data.</text>
</comment>
<dbReference type="RefSeq" id="WP_190571811.1">
    <property type="nucleotide sequence ID" value="NZ_JACJQL010000079.1"/>
</dbReference>
<gene>
    <name evidence="1" type="ORF">H6G14_28385</name>
</gene>
<protein>
    <submittedName>
        <fullName evidence="1">Uncharacterized protein</fullName>
    </submittedName>
</protein>
<accession>A0ABR8BPF1</accession>
<evidence type="ECO:0000313" key="2">
    <source>
        <dbReference type="Proteomes" id="UP000621307"/>
    </source>
</evidence>
<proteinExistence type="predicted"/>